<evidence type="ECO:0000256" key="2">
    <source>
        <dbReference type="ARBA" id="ARBA00012588"/>
    </source>
</evidence>
<dbReference type="EC" id="2.4.1.21" evidence="2"/>
<dbReference type="PANTHER" id="PTHR45825">
    <property type="entry name" value="GRANULE-BOUND STARCH SYNTHASE 1, CHLOROPLASTIC/AMYLOPLASTIC"/>
    <property type="match status" value="1"/>
</dbReference>
<dbReference type="InterPro" id="IPR013534">
    <property type="entry name" value="Starch_synth_cat_dom"/>
</dbReference>
<dbReference type="Gene3D" id="3.40.50.2000">
    <property type="entry name" value="Glycogen Phosphorylase B"/>
    <property type="match status" value="1"/>
</dbReference>
<reference evidence="6 7" key="1">
    <citation type="journal article" date="2013" name="Biol. Lett.">
        <title>Maintenance of essential amino acid synthesis pathways in the Blattabacterium cuenoti symbiont of a wood-feeding cockroach.</title>
        <authorList>
            <person name="Tokuda G."/>
            <person name="Elbourne L.D.H."/>
            <person name="Kinjo Y."/>
            <person name="Saitoh S."/>
            <person name="Sabree Z."/>
            <person name="Hojo M."/>
            <person name="Yamada A."/>
            <person name="Hayashi Y."/>
            <person name="Shigenobu S."/>
            <person name="Bandi C."/>
            <person name="Paulsen I.T."/>
            <person name="Watanabe H."/>
            <person name="Lo N."/>
        </authorList>
    </citation>
    <scope>NUCLEOTIDE SEQUENCE [LARGE SCALE GENOMIC DNA]</scope>
    <source>
        <strain evidence="6 7">BPAA</strain>
    </source>
</reference>
<evidence type="ECO:0000256" key="3">
    <source>
        <dbReference type="ARBA" id="ARBA00022676"/>
    </source>
</evidence>
<accession>M4ZT48</accession>
<organism evidence="6 7">
    <name type="scientific">Blattabacterium cuenoti BPAA</name>
    <dbReference type="NCBI Taxonomy" id="1229512"/>
    <lineage>
        <taxon>Bacteria</taxon>
        <taxon>Pseudomonadati</taxon>
        <taxon>Bacteroidota</taxon>
        <taxon>Flavobacteriia</taxon>
        <taxon>Flavobacteriales</taxon>
        <taxon>Blattabacteriaceae</taxon>
        <taxon>Blattabacterium</taxon>
    </lineage>
</organism>
<dbReference type="HOGENOM" id="CLU_085315_0_0_10"/>
<dbReference type="Proteomes" id="UP000011815">
    <property type="component" value="Chromosome"/>
</dbReference>
<dbReference type="PATRIC" id="fig|1229512.3.peg.345"/>
<keyword evidence="3 6" id="KW-0328">Glycosyltransferase</keyword>
<protein>
    <recommendedName>
        <fullName evidence="2">starch synthase</fullName>
        <ecNumber evidence="2">2.4.1.21</ecNumber>
    </recommendedName>
</protein>
<comment type="catalytic activity">
    <reaction evidence="1">
        <text>[(1-&gt;4)-alpha-D-glucosyl](n) + ADP-alpha-D-glucose = [(1-&gt;4)-alpha-D-glucosyl](n+1) + ADP + H(+)</text>
        <dbReference type="Rhea" id="RHEA:18189"/>
        <dbReference type="Rhea" id="RHEA-COMP:9584"/>
        <dbReference type="Rhea" id="RHEA-COMP:9587"/>
        <dbReference type="ChEBI" id="CHEBI:15378"/>
        <dbReference type="ChEBI" id="CHEBI:15444"/>
        <dbReference type="ChEBI" id="CHEBI:57498"/>
        <dbReference type="ChEBI" id="CHEBI:456216"/>
        <dbReference type="EC" id="2.4.1.21"/>
    </reaction>
</comment>
<dbReference type="AlphaFoldDB" id="M4ZT48"/>
<gene>
    <name evidence="6" type="primary">glgA</name>
    <name evidence="6" type="ORF">BPAA_356</name>
</gene>
<evidence type="ECO:0000259" key="5">
    <source>
        <dbReference type="Pfam" id="PF08323"/>
    </source>
</evidence>
<evidence type="ECO:0000256" key="1">
    <source>
        <dbReference type="ARBA" id="ARBA00001478"/>
    </source>
</evidence>
<dbReference type="PANTHER" id="PTHR45825:SF11">
    <property type="entry name" value="ALPHA AMYLASE DOMAIN-CONTAINING PROTEIN"/>
    <property type="match status" value="1"/>
</dbReference>
<proteinExistence type="predicted"/>
<name>M4ZT48_9FLAO</name>
<dbReference type="SUPFAM" id="SSF53756">
    <property type="entry name" value="UDP-Glycosyltransferase/glycogen phosphorylase"/>
    <property type="match status" value="1"/>
</dbReference>
<evidence type="ECO:0000313" key="7">
    <source>
        <dbReference type="Proteomes" id="UP000011815"/>
    </source>
</evidence>
<dbReference type="GO" id="GO:0009011">
    <property type="term" value="F:alpha-1,4-glucan glucosyltransferase (ADP-glucose donor) activity"/>
    <property type="evidence" value="ECO:0007669"/>
    <property type="project" value="UniProtKB-EC"/>
</dbReference>
<evidence type="ECO:0000256" key="4">
    <source>
        <dbReference type="ARBA" id="ARBA00022679"/>
    </source>
</evidence>
<dbReference type="STRING" id="1229512.BPAA_356"/>
<dbReference type="Pfam" id="PF08323">
    <property type="entry name" value="Glyco_transf_5"/>
    <property type="match status" value="1"/>
</dbReference>
<dbReference type="EMBL" id="AP012548">
    <property type="protein sequence ID" value="BAM99636.1"/>
    <property type="molecule type" value="Genomic_DNA"/>
</dbReference>
<dbReference type="eggNOG" id="COG0297">
    <property type="taxonomic scope" value="Bacteria"/>
</dbReference>
<sequence length="288" mass="34248">MIRFFTIYKKIKITLKMTGKRILYVSSDLFPFSSENPISLSVLKATKFMQSIGNDVRIFMPRFGVINERRHQLHEVIRLSGMNLVINDIDQPLLIKVASIPDARLQVYFIDNEEYFKRKAIDQDENEVFFLDNDERALFFTKGVLETVKRLNWKPDIIHIYGWISSLIPLYIKNFYKNDPVYQNVKIVVSIYNKPFKGFLNKDIIRKIKFDGIKSKQLKLLENPNYFNLIKLCMYFSDAIIKGDLFFPEEIENYIKVNKLLVLKYYPVEEIETVYQQFYKETILEQIN</sequence>
<dbReference type="KEGG" id="blp:BPAA_356"/>
<feature type="domain" description="Starch synthase catalytic" evidence="5">
    <location>
        <begin position="21"/>
        <end position="242"/>
    </location>
</feature>
<keyword evidence="4 6" id="KW-0808">Transferase</keyword>
<evidence type="ECO:0000313" key="6">
    <source>
        <dbReference type="EMBL" id="BAM99636.1"/>
    </source>
</evidence>